<evidence type="ECO:0000256" key="1">
    <source>
        <dbReference type="SAM" id="MobiDB-lite"/>
    </source>
</evidence>
<name>A0A814LTY4_9BILA</name>
<protein>
    <submittedName>
        <fullName evidence="2">Uncharacterized protein</fullName>
    </submittedName>
</protein>
<dbReference type="EMBL" id="CAJNOV010001617">
    <property type="protein sequence ID" value="CAF1070271.1"/>
    <property type="molecule type" value="Genomic_DNA"/>
</dbReference>
<feature type="region of interest" description="Disordered" evidence="1">
    <location>
        <begin position="1"/>
        <end position="24"/>
    </location>
</feature>
<dbReference type="Proteomes" id="UP000663855">
    <property type="component" value="Unassembled WGS sequence"/>
</dbReference>
<accession>A0A814LTY4</accession>
<dbReference type="AlphaFoldDB" id="A0A814LTY4"/>
<evidence type="ECO:0000313" key="2">
    <source>
        <dbReference type="EMBL" id="CAF1070271.1"/>
    </source>
</evidence>
<gene>
    <name evidence="2" type="ORF">CJN711_LOCUS5673</name>
</gene>
<organism evidence="2 3">
    <name type="scientific">Rotaria magnacalcarata</name>
    <dbReference type="NCBI Taxonomy" id="392030"/>
    <lineage>
        <taxon>Eukaryota</taxon>
        <taxon>Metazoa</taxon>
        <taxon>Spiralia</taxon>
        <taxon>Gnathifera</taxon>
        <taxon>Rotifera</taxon>
        <taxon>Eurotatoria</taxon>
        <taxon>Bdelloidea</taxon>
        <taxon>Philodinida</taxon>
        <taxon>Philodinidae</taxon>
        <taxon>Rotaria</taxon>
    </lineage>
</organism>
<comment type="caution">
    <text evidence="2">The sequence shown here is derived from an EMBL/GenBank/DDBJ whole genome shotgun (WGS) entry which is preliminary data.</text>
</comment>
<proteinExistence type="predicted"/>
<evidence type="ECO:0000313" key="3">
    <source>
        <dbReference type="Proteomes" id="UP000663855"/>
    </source>
</evidence>
<sequence>MSAKEHLEKTGTHSDKPNETKDEEEWRKMNIKIHPATSQFPDGKLYATITIEPKSAERLIANFRLIVDECDRDEFDGSFRFISISGFDITKKDKTVDIKIQALPHNKHYETMVKVSKSCPFFFSRQRFKLSPIIHLFYVKAASTYNMTIRWNHIGGRLAQKYVVYFDKTEIQYINQYSISPEMEICIHHVKPARKHTVQITAKLNNGRTTCESGVIDVNVPKGEKETYELVPINVIAFGNQNRQNHEVLSILNEQMPPNFPGIIISEEDDNSEKSDPNLKLDSFYERAKQLYQLLEKQIDERQKH</sequence>
<reference evidence="2" key="1">
    <citation type="submission" date="2021-02" db="EMBL/GenBank/DDBJ databases">
        <authorList>
            <person name="Nowell W R."/>
        </authorList>
    </citation>
    <scope>NUCLEOTIDE SEQUENCE</scope>
</reference>